<dbReference type="EMBL" id="KK198754">
    <property type="protein sequence ID" value="KCW86378.1"/>
    <property type="molecule type" value="Genomic_DNA"/>
</dbReference>
<sequence>MSRVLSNLGHSPASSTNACENEDFMVAMNLDYHESSLGGFGMDHVLTMLKSPTQSQVEIIETQLRTAEVFSP</sequence>
<evidence type="ECO:0000313" key="1">
    <source>
        <dbReference type="EMBL" id="KCW86378.1"/>
    </source>
</evidence>
<protein>
    <submittedName>
        <fullName evidence="1">Uncharacterized protein</fullName>
    </submittedName>
</protein>
<gene>
    <name evidence="1" type="ORF">EUGRSUZ_B03058</name>
</gene>
<proteinExistence type="predicted"/>
<accession>A0A059D6M6</accession>
<dbReference type="InParanoid" id="A0A059D6M6"/>
<reference evidence="1" key="1">
    <citation type="submission" date="2013-07" db="EMBL/GenBank/DDBJ databases">
        <title>The genome of Eucalyptus grandis.</title>
        <authorList>
            <person name="Schmutz J."/>
            <person name="Hayes R."/>
            <person name="Myburg A."/>
            <person name="Tuskan G."/>
            <person name="Grattapaglia D."/>
            <person name="Rokhsar D.S."/>
        </authorList>
    </citation>
    <scope>NUCLEOTIDE SEQUENCE</scope>
    <source>
        <tissue evidence="1">Leaf extractions</tissue>
    </source>
</reference>
<organism evidence="1">
    <name type="scientific">Eucalyptus grandis</name>
    <name type="common">Flooded gum</name>
    <dbReference type="NCBI Taxonomy" id="71139"/>
    <lineage>
        <taxon>Eukaryota</taxon>
        <taxon>Viridiplantae</taxon>
        <taxon>Streptophyta</taxon>
        <taxon>Embryophyta</taxon>
        <taxon>Tracheophyta</taxon>
        <taxon>Spermatophyta</taxon>
        <taxon>Magnoliopsida</taxon>
        <taxon>eudicotyledons</taxon>
        <taxon>Gunneridae</taxon>
        <taxon>Pentapetalae</taxon>
        <taxon>rosids</taxon>
        <taxon>malvids</taxon>
        <taxon>Myrtales</taxon>
        <taxon>Myrtaceae</taxon>
        <taxon>Myrtoideae</taxon>
        <taxon>Eucalypteae</taxon>
        <taxon>Eucalyptus</taxon>
    </lineage>
</organism>
<dbReference type="Gramene" id="KCW86378">
    <property type="protein sequence ID" value="KCW86378"/>
    <property type="gene ID" value="EUGRSUZ_B03058"/>
</dbReference>
<name>A0A059D6M6_EUCGR</name>
<dbReference type="AlphaFoldDB" id="A0A059D6M6"/>